<dbReference type="Proteomes" id="UP000606274">
    <property type="component" value="Unassembled WGS sequence"/>
</dbReference>
<dbReference type="EMBL" id="JABFDY010000029">
    <property type="protein sequence ID" value="KAF7686188.1"/>
    <property type="molecule type" value="Genomic_DNA"/>
</dbReference>
<proteinExistence type="predicted"/>
<evidence type="ECO:0000313" key="5">
    <source>
        <dbReference type="Proteomes" id="UP000606274"/>
    </source>
</evidence>
<feature type="region of interest" description="Disordered" evidence="3">
    <location>
        <begin position="235"/>
        <end position="401"/>
    </location>
</feature>
<feature type="coiled-coil region" evidence="2">
    <location>
        <begin position="437"/>
        <end position="553"/>
    </location>
</feature>
<reference evidence="4" key="1">
    <citation type="submission" date="2020-08" db="EMBL/GenBank/DDBJ databases">
        <title>Chromosome-level assembly of Southern catfish (Silurus meridionalis) provides insights into visual adaptation to the nocturnal and benthic lifestyles.</title>
        <authorList>
            <person name="Zhang Y."/>
            <person name="Wang D."/>
            <person name="Peng Z."/>
        </authorList>
    </citation>
    <scope>NUCLEOTIDE SEQUENCE</scope>
    <source>
        <strain evidence="4">SWU-2019-XX</strain>
        <tissue evidence="4">Muscle</tissue>
    </source>
</reference>
<evidence type="ECO:0000256" key="2">
    <source>
        <dbReference type="SAM" id="Coils"/>
    </source>
</evidence>
<evidence type="ECO:0000256" key="3">
    <source>
        <dbReference type="SAM" id="MobiDB-lite"/>
    </source>
</evidence>
<organism evidence="4 5">
    <name type="scientific">Silurus meridionalis</name>
    <name type="common">Southern catfish</name>
    <name type="synonym">Silurus soldatovi meridionalis</name>
    <dbReference type="NCBI Taxonomy" id="175797"/>
    <lineage>
        <taxon>Eukaryota</taxon>
        <taxon>Metazoa</taxon>
        <taxon>Chordata</taxon>
        <taxon>Craniata</taxon>
        <taxon>Vertebrata</taxon>
        <taxon>Euteleostomi</taxon>
        <taxon>Actinopterygii</taxon>
        <taxon>Neopterygii</taxon>
        <taxon>Teleostei</taxon>
        <taxon>Ostariophysi</taxon>
        <taxon>Siluriformes</taxon>
        <taxon>Siluridae</taxon>
        <taxon>Silurus</taxon>
    </lineage>
</organism>
<feature type="region of interest" description="Disordered" evidence="3">
    <location>
        <begin position="619"/>
        <end position="654"/>
    </location>
</feature>
<keyword evidence="1 2" id="KW-0175">Coiled coil</keyword>
<dbReference type="InterPro" id="IPR051990">
    <property type="entry name" value="CCPG1/PBIP1"/>
</dbReference>
<evidence type="ECO:0000313" key="4">
    <source>
        <dbReference type="EMBL" id="KAF7686188.1"/>
    </source>
</evidence>
<feature type="compositionally biased region" description="Basic and acidic residues" evidence="3">
    <location>
        <begin position="392"/>
        <end position="401"/>
    </location>
</feature>
<sequence length="780" mass="86624">MSDNSTGSSGSSINSWTLLSPEEAAIDTAGPVDDGTESIGDVPSITEEVAEGTFEVKPSESEAPQETVLSEEGHQVCQGTSPELFGEGAASGPSAEDDPEICAPVIHATITTSPPDNDLLGAVPFSIATESSLFLSQEPFLEAYYEEACLIPEAVAEETPECVTNIGPASKPTAEIGPAFQPLSDIGPASAPVAEIGPASASGTEIFPISEPIQEIGPASEPVTEIDPVVKPTIITDPSSAPIAEMFPVPEPIDETDPALEPKFKISPSPEPPRSSFPDVTADVLDISHTSAIPGLDIRPDISSSSLSSEITHSPAAENPYPETPASSVLEEKDLVTDRDEHKSTYVARQAEPVGTDEPIEHGGEDSGMRQRRVHHPEEPRQSSDEEDVEEMEFRLPERKEEKPGLSMNHLIIGALALLCLGAFLISDDFDGTELSDQELLEKLVEENKQISILEAQIQAQKEELDRALRAAAEKGITDKEHARMKEELSALPGLKEELQALKARVSELTQLTAGEGQSPAGPARLWGNNDELKRQKLLLEHSKTRLETMKKQDWPKKWLGERLVEMQQRLSDQVDHISKKDEWRRKHKGAETREKGWSDGVQKHKEFLKKYRDEWEQTKPERKVERERRKQERSLQARSDHKQKHDHRADQHFESKDFWKLQEKKLRKKRNPPRHCQGMSSCADAEGLVHVKLSAFQGLLDTYLNKLQGLGAENKEAFHRLVGQFFHNGIFRHNKMLFSEFAKNMADILEDLADLLMDDDVLEEEMEEFEREVLWHFAI</sequence>
<name>A0A8T0A3Z5_SILME</name>
<accession>A0A8T0A3Z5</accession>
<gene>
    <name evidence="4" type="ORF">HF521_015550</name>
</gene>
<feature type="region of interest" description="Disordered" evidence="3">
    <location>
        <begin position="1"/>
        <end position="40"/>
    </location>
</feature>
<dbReference type="GO" id="GO:0016020">
    <property type="term" value="C:membrane"/>
    <property type="evidence" value="ECO:0007669"/>
    <property type="project" value="TreeGrafter"/>
</dbReference>
<keyword evidence="5" id="KW-1185">Reference proteome</keyword>
<evidence type="ECO:0008006" key="6">
    <source>
        <dbReference type="Google" id="ProtNLM"/>
    </source>
</evidence>
<evidence type="ECO:0000256" key="1">
    <source>
        <dbReference type="ARBA" id="ARBA00023054"/>
    </source>
</evidence>
<dbReference type="AlphaFoldDB" id="A0A8T0A3Z5"/>
<protein>
    <recommendedName>
        <fullName evidence="6">Pre-B-cell leukemia transcription factor-interacting protein 1</fullName>
    </recommendedName>
</protein>
<dbReference type="PANTHER" id="PTHR28638">
    <property type="entry name" value="CELL CYCLE PROGRESSION PROTEIN 1"/>
    <property type="match status" value="1"/>
</dbReference>
<comment type="caution">
    <text evidence="4">The sequence shown here is derived from an EMBL/GenBank/DDBJ whole genome shotgun (WGS) entry which is preliminary data.</text>
</comment>
<feature type="compositionally biased region" description="Basic and acidic residues" evidence="3">
    <location>
        <begin position="330"/>
        <end position="344"/>
    </location>
</feature>
<feature type="region of interest" description="Disordered" evidence="3">
    <location>
        <begin position="52"/>
        <end position="99"/>
    </location>
</feature>
<feature type="compositionally biased region" description="Low complexity" evidence="3">
    <location>
        <begin position="1"/>
        <end position="20"/>
    </location>
</feature>
<feature type="compositionally biased region" description="Basic and acidic residues" evidence="3">
    <location>
        <begin position="619"/>
        <end position="641"/>
    </location>
</feature>
<dbReference type="PANTHER" id="PTHR28638:SF1">
    <property type="entry name" value="PRE-B-CELL LEUKEMIA TRANSCRIPTION FACTOR-INTERACTING PROTEIN 1"/>
    <property type="match status" value="1"/>
</dbReference>
<feature type="compositionally biased region" description="Basic and acidic residues" evidence="3">
    <location>
        <begin position="359"/>
        <end position="369"/>
    </location>
</feature>
<feature type="region of interest" description="Disordered" evidence="3">
    <location>
        <begin position="581"/>
        <end position="600"/>
    </location>
</feature>